<dbReference type="PANTHER" id="PTHR30024">
    <property type="entry name" value="ALIPHATIC SULFONATES-BINDING PROTEIN-RELATED"/>
    <property type="match status" value="1"/>
</dbReference>
<dbReference type="Pfam" id="PF09084">
    <property type="entry name" value="NMT1"/>
    <property type="match status" value="1"/>
</dbReference>
<organism evidence="2 3">
    <name type="scientific">Scytonema tolypothrichoides VB-61278_2</name>
    <dbReference type="NCBI Taxonomy" id="3232314"/>
    <lineage>
        <taxon>Bacteria</taxon>
        <taxon>Bacillati</taxon>
        <taxon>Cyanobacteriota</taxon>
        <taxon>Cyanophyceae</taxon>
        <taxon>Nostocales</taxon>
        <taxon>Scytonemataceae</taxon>
        <taxon>Scytonema</taxon>
    </lineage>
</organism>
<keyword evidence="3" id="KW-1185">Reference proteome</keyword>
<gene>
    <name evidence="2" type="ORF">AB0759_02505</name>
</gene>
<feature type="domain" description="SsuA/THI5-like" evidence="1">
    <location>
        <begin position="111"/>
        <end position="288"/>
    </location>
</feature>
<reference evidence="2 3" key="1">
    <citation type="submission" date="2024-07" db="EMBL/GenBank/DDBJ databases">
        <authorList>
            <person name="Tripathy S."/>
        </authorList>
    </citation>
    <scope>NUCLEOTIDE SEQUENCE [LARGE SCALE GENOMIC DNA]</scope>
    <source>
        <strain evidence="2 3">VB-61278_2</strain>
    </source>
</reference>
<protein>
    <submittedName>
        <fullName evidence="2">ABC transporter substrate-binding protein</fullName>
    </submittedName>
</protein>
<dbReference type="SUPFAM" id="SSF53850">
    <property type="entry name" value="Periplasmic binding protein-like II"/>
    <property type="match status" value="1"/>
</dbReference>
<accession>A0ABW8WEU2</accession>
<comment type="caution">
    <text evidence="2">The sequence shown here is derived from an EMBL/GenBank/DDBJ whole genome shotgun (WGS) entry which is preliminary data.</text>
</comment>
<evidence type="ECO:0000313" key="2">
    <source>
        <dbReference type="EMBL" id="MFL9459516.1"/>
    </source>
</evidence>
<dbReference type="InterPro" id="IPR015168">
    <property type="entry name" value="SsuA/THI5"/>
</dbReference>
<sequence length="354" mass="38245">MKRKCHSVRDSYLMQILPSSKVLPKASRPAKFTALVTLVPLFLGVFHGSSPTLSQPASSNGATLRLGYISSGGGKSPIGPAGWALHKGRLKPELQKLGITELRLLSFPNGPNLNEALVAGQVDVGIYGDTPAIVARSNGVPTKLIGQEQVGTNAWLVAKKNGPRSLAELKGQKVATSKGSYMHRYLIGLLQKSGIAQQVTVVHLLPPEAQAALERGNVAAIAAATGTGPLLRAKGYPVLDEAVKHPDLPGTSVAVATETFLTKYPDFPKTWNRIRQTSLKEIKARPQEYYQFHAQASGYPVDIVKASFPLSQFPEEPLPARGLQLLESTKKFLVSQKLARADFPLSEWIHNQKQ</sequence>
<evidence type="ECO:0000259" key="1">
    <source>
        <dbReference type="Pfam" id="PF09084"/>
    </source>
</evidence>
<proteinExistence type="predicted"/>
<dbReference type="Proteomes" id="UP001628874">
    <property type="component" value="Unassembled WGS sequence"/>
</dbReference>
<evidence type="ECO:0000313" key="3">
    <source>
        <dbReference type="Proteomes" id="UP001628874"/>
    </source>
</evidence>
<dbReference type="Gene3D" id="3.40.190.10">
    <property type="entry name" value="Periplasmic binding protein-like II"/>
    <property type="match status" value="2"/>
</dbReference>
<dbReference type="EMBL" id="JBFQGM010000001">
    <property type="protein sequence ID" value="MFL9459516.1"/>
    <property type="molecule type" value="Genomic_DNA"/>
</dbReference>
<name>A0ABW8WEU2_9CYAN</name>
<dbReference type="RefSeq" id="WP_237266006.1">
    <property type="nucleotide sequence ID" value="NZ_JBFQGM010000001.1"/>
</dbReference>